<evidence type="ECO:0000313" key="4">
    <source>
        <dbReference type="EMBL" id="KAH7361494.1"/>
    </source>
</evidence>
<dbReference type="PANTHER" id="PTHR13561:SF20">
    <property type="entry name" value="DNA TOPOISOMERASE 2-BINDING PROTEIN 1"/>
    <property type="match status" value="1"/>
</dbReference>
<feature type="compositionally biased region" description="Polar residues" evidence="2">
    <location>
        <begin position="814"/>
        <end position="827"/>
    </location>
</feature>
<name>A0A8K0TG70_9PEZI</name>
<feature type="compositionally biased region" description="Pro residues" evidence="2">
    <location>
        <begin position="897"/>
        <end position="908"/>
    </location>
</feature>
<dbReference type="SUPFAM" id="SSF52113">
    <property type="entry name" value="BRCT domain"/>
    <property type="match status" value="3"/>
</dbReference>
<feature type="region of interest" description="Disordered" evidence="2">
    <location>
        <begin position="579"/>
        <end position="848"/>
    </location>
</feature>
<feature type="compositionally biased region" description="Low complexity" evidence="2">
    <location>
        <begin position="678"/>
        <end position="689"/>
    </location>
</feature>
<dbReference type="GO" id="GO:0007095">
    <property type="term" value="P:mitotic G2 DNA damage checkpoint signaling"/>
    <property type="evidence" value="ECO:0007669"/>
    <property type="project" value="TreeGrafter"/>
</dbReference>
<dbReference type="PANTHER" id="PTHR13561">
    <property type="entry name" value="DNA REPLICATION REGULATOR DPB11-RELATED"/>
    <property type="match status" value="1"/>
</dbReference>
<feature type="domain" description="BRCT" evidence="3">
    <location>
        <begin position="422"/>
        <end position="508"/>
    </location>
</feature>
<accession>A0A8K0TG70</accession>
<proteinExistence type="predicted"/>
<feature type="region of interest" description="Disordered" evidence="2">
    <location>
        <begin position="515"/>
        <end position="558"/>
    </location>
</feature>
<dbReference type="CDD" id="cd17731">
    <property type="entry name" value="BRCT_TopBP1_rpt2_like"/>
    <property type="match status" value="1"/>
</dbReference>
<feature type="domain" description="BRCT" evidence="3">
    <location>
        <begin position="307"/>
        <end position="410"/>
    </location>
</feature>
<feature type="compositionally biased region" description="Basic and acidic residues" evidence="2">
    <location>
        <begin position="740"/>
        <end position="767"/>
    </location>
</feature>
<dbReference type="CDD" id="cd18433">
    <property type="entry name" value="BRCT_Rad4_rpt3"/>
    <property type="match status" value="1"/>
</dbReference>
<dbReference type="InterPro" id="IPR036420">
    <property type="entry name" value="BRCT_dom_sf"/>
</dbReference>
<dbReference type="OrthoDB" id="251770at2759"/>
<reference evidence="4" key="1">
    <citation type="journal article" date="2021" name="Nat. Commun.">
        <title>Genetic determinants of endophytism in the Arabidopsis root mycobiome.</title>
        <authorList>
            <person name="Mesny F."/>
            <person name="Miyauchi S."/>
            <person name="Thiergart T."/>
            <person name="Pickel B."/>
            <person name="Atanasova L."/>
            <person name="Karlsson M."/>
            <person name="Huettel B."/>
            <person name="Barry K.W."/>
            <person name="Haridas S."/>
            <person name="Chen C."/>
            <person name="Bauer D."/>
            <person name="Andreopoulos W."/>
            <person name="Pangilinan J."/>
            <person name="LaButti K."/>
            <person name="Riley R."/>
            <person name="Lipzen A."/>
            <person name="Clum A."/>
            <person name="Drula E."/>
            <person name="Henrissat B."/>
            <person name="Kohler A."/>
            <person name="Grigoriev I.V."/>
            <person name="Martin F.M."/>
            <person name="Hacquard S."/>
        </authorList>
    </citation>
    <scope>NUCLEOTIDE SEQUENCE</scope>
    <source>
        <strain evidence="4">MPI-CAGE-AT-0016</strain>
    </source>
</reference>
<dbReference type="PROSITE" id="PS50172">
    <property type="entry name" value="BRCT"/>
    <property type="match status" value="4"/>
</dbReference>
<dbReference type="AlphaFoldDB" id="A0A8K0TG70"/>
<feature type="compositionally biased region" description="Low complexity" evidence="2">
    <location>
        <begin position="909"/>
        <end position="921"/>
    </location>
</feature>
<dbReference type="Gene3D" id="3.40.50.10190">
    <property type="entry name" value="BRCT domain"/>
    <property type="match status" value="4"/>
</dbReference>
<organism evidence="4 5">
    <name type="scientific">Plectosphaerella cucumerina</name>
    <dbReference type="NCBI Taxonomy" id="40658"/>
    <lineage>
        <taxon>Eukaryota</taxon>
        <taxon>Fungi</taxon>
        <taxon>Dikarya</taxon>
        <taxon>Ascomycota</taxon>
        <taxon>Pezizomycotina</taxon>
        <taxon>Sordariomycetes</taxon>
        <taxon>Hypocreomycetidae</taxon>
        <taxon>Glomerellales</taxon>
        <taxon>Plectosphaerellaceae</taxon>
        <taxon>Plectosphaerella</taxon>
    </lineage>
</organism>
<feature type="region of interest" description="Disordered" evidence="2">
    <location>
        <begin position="895"/>
        <end position="929"/>
    </location>
</feature>
<sequence>MDAPRDEDANQKPADVSRPLAGVVICCTAIPPERRTELEKQIRQLGGIHTYDLIVDVTHLIVGNYDTIKYRHVARERHDIKVMDGVWIDALTDLWTRDAPIDLPAVEAQWRLLPLETNGPAPGDEDRGRLACSISGFHDLEERQNIIDRIVENGGIYLADLDRKNVTHLIVNEPKGNKFEAARKWSIHTVSLAWLDQSIERGMILEEKCFDPILPLEEQGRDAWIKPSERTHRTGAGKRSISAVEPSALSHEQRKLRRTTSMKLGGQRDNIWGDIMANKDSSARTVFADDRIEVVDSAWDLAAKNAPPEAVFISCCFFIAGFDEWQFTIMTRVIRELGGAILDEMDDFSMIQDGSTRRCLLFVVVPQCSRPETHPEMPPPGRLPVRKVTEFFIERCLHAKTLFDPLDHVLGRPFPKWPLDGFQGLTMGTSGFAGIDLLHVEKCVTFMGARYTPRLNESVSILLCQSLDSTRADKIKLAMENDIPIVSADWLWSCIAASTMLPVRDFMFPSLKQKPTVTPRPRVLKRPESGGGLESTAQPGGTAAAPGAAPRPESRGKRIDAPSIAPVVAAPTEPAAATAVPTPSVAAPAAPTPSVAALAPPPTRKDQFVDRSAFADDGPQGAKTSGKLVPRNSKPEPASFPSRDTFGSGIVQKPARSLSTPIPKQTAPHNPAKKPSEASKPAPAEPVEPTESAEVVTAVEPADPTISEAAPVLEDEPDEAPAILPSPPPNPPAASVQPSVEHHPTNPEDDVEEKHDRRRDEDQRAAERAAMASTIMASKLNSLAGAKANDGTGDEESRTKPTRRRKGIFGRAFSNVSAASSGSHDSVQQQQQQITGEEGFHRSRSDGLLNDIAHVDATEDESALPSTQIGWNDAAGAQAKAEMMQRLLLAELGPDAVLPPIPQPPPQRRLPTTTSTTTTTRATRRSTRR</sequence>
<evidence type="ECO:0000313" key="5">
    <source>
        <dbReference type="Proteomes" id="UP000813385"/>
    </source>
</evidence>
<feature type="compositionally biased region" description="Low complexity" evidence="2">
    <location>
        <begin position="579"/>
        <end position="598"/>
    </location>
</feature>
<keyword evidence="5" id="KW-1185">Reference proteome</keyword>
<dbReference type="InterPro" id="IPR001357">
    <property type="entry name" value="BRCT_dom"/>
</dbReference>
<feature type="domain" description="BRCT" evidence="3">
    <location>
        <begin position="15"/>
        <end position="88"/>
    </location>
</feature>
<dbReference type="Proteomes" id="UP000813385">
    <property type="component" value="Unassembled WGS sequence"/>
</dbReference>
<comment type="caution">
    <text evidence="4">The sequence shown here is derived from an EMBL/GenBank/DDBJ whole genome shotgun (WGS) entry which is preliminary data.</text>
</comment>
<dbReference type="GO" id="GO:0006270">
    <property type="term" value="P:DNA replication initiation"/>
    <property type="evidence" value="ECO:0007669"/>
    <property type="project" value="TreeGrafter"/>
</dbReference>
<dbReference type="EMBL" id="JAGPXD010000003">
    <property type="protein sequence ID" value="KAH7361494.1"/>
    <property type="molecule type" value="Genomic_DNA"/>
</dbReference>
<evidence type="ECO:0000256" key="1">
    <source>
        <dbReference type="ARBA" id="ARBA00022737"/>
    </source>
</evidence>
<dbReference type="Pfam" id="PF12738">
    <property type="entry name" value="PTCB-BRCT"/>
    <property type="match status" value="1"/>
</dbReference>
<gene>
    <name evidence="4" type="ORF">B0T11DRAFT_75126</name>
</gene>
<dbReference type="GO" id="GO:0033314">
    <property type="term" value="P:mitotic DNA replication checkpoint signaling"/>
    <property type="evidence" value="ECO:0007669"/>
    <property type="project" value="TreeGrafter"/>
</dbReference>
<evidence type="ECO:0000256" key="2">
    <source>
        <dbReference type="SAM" id="MobiDB-lite"/>
    </source>
</evidence>
<dbReference type="Pfam" id="PF00533">
    <property type="entry name" value="BRCT"/>
    <property type="match status" value="2"/>
</dbReference>
<dbReference type="SMART" id="SM00292">
    <property type="entry name" value="BRCT"/>
    <property type="match status" value="3"/>
</dbReference>
<evidence type="ECO:0000259" key="3">
    <source>
        <dbReference type="PROSITE" id="PS50172"/>
    </source>
</evidence>
<feature type="domain" description="BRCT" evidence="3">
    <location>
        <begin position="134"/>
        <end position="212"/>
    </location>
</feature>
<dbReference type="InterPro" id="IPR059215">
    <property type="entry name" value="BRCT2_TopBP1-like"/>
</dbReference>
<keyword evidence="1" id="KW-0677">Repeat</keyword>
<protein>
    <submittedName>
        <fullName evidence="4">BRCA1 C terminus domain-containing protein</fullName>
    </submittedName>
</protein>
<feature type="compositionally biased region" description="Low complexity" evidence="2">
    <location>
        <begin position="536"/>
        <end position="550"/>
    </location>
</feature>